<protein>
    <submittedName>
        <fullName evidence="3">SWIM zinc finger</fullName>
    </submittedName>
</protein>
<organism evidence="3 4">
    <name type="scientific">Chitinophaga eiseniae</name>
    <dbReference type="NCBI Taxonomy" id="634771"/>
    <lineage>
        <taxon>Bacteria</taxon>
        <taxon>Pseudomonadati</taxon>
        <taxon>Bacteroidota</taxon>
        <taxon>Chitinophagia</taxon>
        <taxon>Chitinophagales</taxon>
        <taxon>Chitinophagaceae</taxon>
        <taxon>Chitinophaga</taxon>
    </lineage>
</organism>
<evidence type="ECO:0000313" key="4">
    <source>
        <dbReference type="Proteomes" id="UP000190367"/>
    </source>
</evidence>
<dbReference type="GO" id="GO:0008270">
    <property type="term" value="F:zinc ion binding"/>
    <property type="evidence" value="ECO:0007669"/>
    <property type="project" value="UniProtKB-KW"/>
</dbReference>
<accession>A0A1T4KZT6</accession>
<gene>
    <name evidence="3" type="ORF">SAMN04488128_101405</name>
</gene>
<dbReference type="PROSITE" id="PS50966">
    <property type="entry name" value="ZF_SWIM"/>
    <property type="match status" value="1"/>
</dbReference>
<feature type="domain" description="SWIM-type" evidence="2">
    <location>
        <begin position="418"/>
        <end position="455"/>
    </location>
</feature>
<keyword evidence="1" id="KW-0479">Metal-binding</keyword>
<dbReference type="Pfam" id="PF04434">
    <property type="entry name" value="SWIM"/>
    <property type="match status" value="1"/>
</dbReference>
<dbReference type="STRING" id="634771.SAMN04488128_101405"/>
<reference evidence="4" key="1">
    <citation type="submission" date="2017-02" db="EMBL/GenBank/DDBJ databases">
        <authorList>
            <person name="Varghese N."/>
            <person name="Submissions S."/>
        </authorList>
    </citation>
    <scope>NUCLEOTIDE SEQUENCE [LARGE SCALE GENOMIC DNA]</scope>
    <source>
        <strain evidence="4">DSM 22224</strain>
    </source>
</reference>
<keyword evidence="4" id="KW-1185">Reference proteome</keyword>
<keyword evidence="1" id="KW-0862">Zinc</keyword>
<evidence type="ECO:0000256" key="1">
    <source>
        <dbReference type="PROSITE-ProRule" id="PRU00325"/>
    </source>
</evidence>
<proteinExistence type="predicted"/>
<dbReference type="AlphaFoldDB" id="A0A1T4KZT6"/>
<evidence type="ECO:0000313" key="3">
    <source>
        <dbReference type="EMBL" id="SJZ47946.1"/>
    </source>
</evidence>
<evidence type="ECO:0000259" key="2">
    <source>
        <dbReference type="PROSITE" id="PS50966"/>
    </source>
</evidence>
<name>A0A1T4KZT6_9BACT</name>
<dbReference type="InterPro" id="IPR007527">
    <property type="entry name" value="Znf_SWIM"/>
</dbReference>
<sequence length="455" mass="50208">MFFFTIDMIPEINTICYSYPAPSAFVAGSEPRLLLAGYSELEKAAGPAFFHGSLEQPYITARCLIALSNVVRSSFTLSPAQAGQMKDPIVTAGAEKLRFEGFSQCAGVYARVDVLPGGHRGTFSANGTVNVDFNQPMINALHAIGRSDTMRLTVNATAISVQSRPDESITEKKVPLPMKWIKGLTTVQLFLAASEKMHTLNKVQLRQLFQGIPAGTVKADYYLAVRGNRPAFSPVKTANAVCVGGIHRLRLLEPLLPLADELQVFVHPDMQSTTWQLYFGNVRFSLSLSREAWRGFSGEGAALDALIADVPERLINAMDKYGHVNQEFNATLLAVEEQAGFEQIDQLTARLAAMGLLGFDPDENIYFYRRLPFKLNRIMSLNPRMKDAEQLLAEDKVAIVSQKENKTEARVAGSGVTHTVVIEDDLARCTCTWFAKHQGERGPCKHILAVRKKLN</sequence>
<keyword evidence="1" id="KW-0863">Zinc-finger</keyword>
<dbReference type="Proteomes" id="UP000190367">
    <property type="component" value="Unassembled WGS sequence"/>
</dbReference>
<dbReference type="EMBL" id="FUWZ01000001">
    <property type="protein sequence ID" value="SJZ47946.1"/>
    <property type="molecule type" value="Genomic_DNA"/>
</dbReference>